<keyword evidence="1" id="KW-0479">Metal-binding</keyword>
<dbReference type="SUPFAM" id="SSF56762">
    <property type="entry name" value="HydB/Nqo4-like"/>
    <property type="match status" value="1"/>
</dbReference>
<dbReference type="EMBL" id="CP003065">
    <property type="protein sequence ID" value="AEV67629.1"/>
    <property type="molecule type" value="Genomic_DNA"/>
</dbReference>
<dbReference type="Pfam" id="PF00374">
    <property type="entry name" value="NiFeSe_Hases"/>
    <property type="match status" value="3"/>
</dbReference>
<sequence>MAQRIALNPVERVSGFIQVEAAIDNNRVVKAKSKGLLFQGAKKVLSGRNLLDAIYSRQGICGICSTAHSVASSLALENAIGIYPSQQERYLRDIIQGCDFLQNHIRHFYQYTLTDFVKLTENMSLWEAECEDFRLPRNKNFEIAEHYSESLNITRSIQEILALLGEKISHNNRTFVGGVTKDKITAIKSFLHRIRQFITEKMIPDAFVISHYYSDYYKIGSGCCNFLTYGCFYGYKEFGTLYVKPGVYIKGKESAFDASKITEEADYSCYIDKKGIYGAMDMITDEEIGNSDEYLWIKTPRYNGLPCEVGPLARQWLSGDYRNGTSTMDRIIARVLEAKKIVDIVDVLFENLHISKPYKKEYVIPIHSEGAGYIDTAKGALCHWLKIDNGIINCYRIITPSAWNLSTHINNGIMGTAEQALVGTSIQNIDNPVELGRIIRSFDPCVSCATDVYSQGEYVKTIRVIP</sequence>
<gene>
    <name evidence="2" type="ordered locus">Clocl_0951</name>
</gene>
<dbReference type="KEGG" id="ccl:Clocl_0951"/>
<dbReference type="InterPro" id="IPR050867">
    <property type="entry name" value="NiFe/NiFeSe_hydrgnase_LSU"/>
</dbReference>
<dbReference type="OrthoDB" id="9761717at2"/>
<dbReference type="HOGENOM" id="CLU_030087_0_0_9"/>
<evidence type="ECO:0000256" key="1">
    <source>
        <dbReference type="PIRSR" id="PIRSR601501-1"/>
    </source>
</evidence>
<feature type="binding site" evidence="1">
    <location>
        <position position="61"/>
    </location>
    <ligand>
        <name>Ni(2+)</name>
        <dbReference type="ChEBI" id="CHEBI:49786"/>
    </ligand>
</feature>
<organism evidence="2 3">
    <name type="scientific">Acetivibrio clariflavus (strain DSM 19732 / NBRC 101661 / EBR45)</name>
    <name type="common">Clostridium clariflavum</name>
    <dbReference type="NCBI Taxonomy" id="720554"/>
    <lineage>
        <taxon>Bacteria</taxon>
        <taxon>Bacillati</taxon>
        <taxon>Bacillota</taxon>
        <taxon>Clostridia</taxon>
        <taxon>Eubacteriales</taxon>
        <taxon>Oscillospiraceae</taxon>
        <taxon>Acetivibrio</taxon>
    </lineage>
</organism>
<feature type="binding site" evidence="1">
    <location>
        <position position="445"/>
    </location>
    <ligand>
        <name>Ni(2+)</name>
        <dbReference type="ChEBI" id="CHEBI:49786"/>
    </ligand>
</feature>
<dbReference type="InterPro" id="IPR029014">
    <property type="entry name" value="NiFe-Hase_large"/>
</dbReference>
<dbReference type="STRING" id="720554.Clocl_0951"/>
<dbReference type="RefSeq" id="WP_014254247.1">
    <property type="nucleotide sequence ID" value="NC_016627.1"/>
</dbReference>
<proteinExistence type="predicted"/>
<dbReference type="PANTHER" id="PTHR42958">
    <property type="entry name" value="HYDROGENASE-2 LARGE CHAIN"/>
    <property type="match status" value="1"/>
</dbReference>
<dbReference type="Gene3D" id="1.10.645.10">
    <property type="entry name" value="Cytochrome-c3 Hydrogenase, chain B"/>
    <property type="match status" value="1"/>
</dbReference>
<keyword evidence="1" id="KW-0533">Nickel</keyword>
<keyword evidence="1" id="KW-0460">Magnesium</keyword>
<dbReference type="InterPro" id="IPR001501">
    <property type="entry name" value="Ni-dep_hyd_lsu"/>
</dbReference>
<comment type="cofactor">
    <cofactor evidence="1">
        <name>Ni(2+)</name>
        <dbReference type="ChEBI" id="CHEBI:49786"/>
    </cofactor>
</comment>
<reference evidence="2 3" key="2">
    <citation type="journal article" date="2012" name="Stand. Genomic Sci.">
        <title>Complete Genome Sequence of Clostridium clariflavum DSM 19732.</title>
        <authorList>
            <person name="Izquierdo J.A."/>
            <person name="Goodwin L."/>
            <person name="Davenport K.W."/>
            <person name="Teshima H."/>
            <person name="Bruce D."/>
            <person name="Detter C."/>
            <person name="Tapia R."/>
            <person name="Han S."/>
            <person name="Land M."/>
            <person name="Hauser L."/>
            <person name="Jeffries C.D."/>
            <person name="Han J."/>
            <person name="Pitluck S."/>
            <person name="Nolan M."/>
            <person name="Chen A."/>
            <person name="Huntemann M."/>
            <person name="Mavromatis K."/>
            <person name="Mikhailova N."/>
            <person name="Liolios K."/>
            <person name="Woyke T."/>
            <person name="Lynd L.R."/>
        </authorList>
    </citation>
    <scope>NUCLEOTIDE SEQUENCE [LARGE SCALE GENOMIC DNA]</scope>
    <source>
        <strain evidence="3">DSM 19732 / NBRC 101661 / EBR45</strain>
    </source>
</reference>
<evidence type="ECO:0000313" key="2">
    <source>
        <dbReference type="EMBL" id="AEV67629.1"/>
    </source>
</evidence>
<keyword evidence="1" id="KW-0408">Iron</keyword>
<comment type="cofactor">
    <cofactor evidence="1">
        <name>Fe cation</name>
        <dbReference type="ChEBI" id="CHEBI:24875"/>
    </cofactor>
</comment>
<keyword evidence="3" id="KW-1185">Reference proteome</keyword>
<accession>G8LWX7</accession>
<name>G8LWX7_ACECE</name>
<dbReference type="AlphaFoldDB" id="G8LWX7"/>
<feature type="binding site" evidence="1">
    <location>
        <position position="397"/>
    </location>
    <ligand>
        <name>Mg(2+)</name>
        <dbReference type="ChEBI" id="CHEBI:18420"/>
    </ligand>
</feature>
<feature type="binding site" evidence="1">
    <location>
        <position position="64"/>
    </location>
    <ligand>
        <name>Fe cation</name>
        <dbReference type="ChEBI" id="CHEBI:24875"/>
    </ligand>
</feature>
<dbReference type="GO" id="GO:0016151">
    <property type="term" value="F:nickel cation binding"/>
    <property type="evidence" value="ECO:0007669"/>
    <property type="project" value="InterPro"/>
</dbReference>
<reference evidence="3" key="1">
    <citation type="submission" date="2011-12" db="EMBL/GenBank/DDBJ databases">
        <title>Complete sequence of Clostridium clariflavum DSM 19732.</title>
        <authorList>
            <consortium name="US DOE Joint Genome Institute"/>
            <person name="Lucas S."/>
            <person name="Han J."/>
            <person name="Lapidus A."/>
            <person name="Cheng J.-F."/>
            <person name="Goodwin L."/>
            <person name="Pitluck S."/>
            <person name="Peters L."/>
            <person name="Teshima H."/>
            <person name="Detter J.C."/>
            <person name="Han C."/>
            <person name="Tapia R."/>
            <person name="Land M."/>
            <person name="Hauser L."/>
            <person name="Kyrpides N."/>
            <person name="Ivanova N."/>
            <person name="Pagani I."/>
            <person name="Kitzmiller T."/>
            <person name="Lynd L."/>
            <person name="Izquierdo J."/>
            <person name="Woyke T."/>
        </authorList>
    </citation>
    <scope>NUCLEOTIDE SEQUENCE [LARGE SCALE GENOMIC DNA]</scope>
    <source>
        <strain evidence="3">DSM 19732 / NBRC 101661 / EBR45</strain>
    </source>
</reference>
<dbReference type="PANTHER" id="PTHR42958:SF2">
    <property type="entry name" value="UPTAKE HYDROGENASE LARGE SUBUNIT"/>
    <property type="match status" value="1"/>
</dbReference>
<dbReference type="eggNOG" id="COG0374">
    <property type="taxonomic scope" value="Bacteria"/>
</dbReference>
<evidence type="ECO:0000313" key="3">
    <source>
        <dbReference type="Proteomes" id="UP000005435"/>
    </source>
</evidence>
<feature type="binding site" evidence="1">
    <location>
        <position position="448"/>
    </location>
    <ligand>
        <name>Fe cation</name>
        <dbReference type="ChEBI" id="CHEBI:24875"/>
    </ligand>
</feature>
<dbReference type="Proteomes" id="UP000005435">
    <property type="component" value="Chromosome"/>
</dbReference>
<protein>
    <submittedName>
        <fullName evidence="2">Ni,Fe-hydrogenase I large subunit</fullName>
    </submittedName>
</protein>
<feature type="binding site" evidence="1">
    <location>
        <position position="64"/>
    </location>
    <ligand>
        <name>Ni(2+)</name>
        <dbReference type="ChEBI" id="CHEBI:49786"/>
    </ligand>
</feature>